<evidence type="ECO:0000313" key="2">
    <source>
        <dbReference type="EMBL" id="CAI5442132.1"/>
    </source>
</evidence>
<proteinExistence type="predicted"/>
<dbReference type="InterPro" id="IPR009658">
    <property type="entry name" value="DUF1248"/>
</dbReference>
<comment type="caution">
    <text evidence="2">The sequence shown here is derived from an EMBL/GenBank/DDBJ whole genome shotgun (WGS) entry which is preliminary data.</text>
</comment>
<name>A0A9P1MWD9_9PELO</name>
<accession>A0A9P1MWD9</accession>
<dbReference type="OrthoDB" id="6407141at2759"/>
<dbReference type="AlphaFoldDB" id="A0A9P1MWD9"/>
<feature type="domain" description="DUF1248" evidence="1">
    <location>
        <begin position="16"/>
        <end position="181"/>
    </location>
</feature>
<dbReference type="Pfam" id="PF06852">
    <property type="entry name" value="DUF1248"/>
    <property type="match status" value="1"/>
</dbReference>
<organism evidence="2 3">
    <name type="scientific">Caenorhabditis angaria</name>
    <dbReference type="NCBI Taxonomy" id="860376"/>
    <lineage>
        <taxon>Eukaryota</taxon>
        <taxon>Metazoa</taxon>
        <taxon>Ecdysozoa</taxon>
        <taxon>Nematoda</taxon>
        <taxon>Chromadorea</taxon>
        <taxon>Rhabditida</taxon>
        <taxon>Rhabditina</taxon>
        <taxon>Rhabditomorpha</taxon>
        <taxon>Rhabditoidea</taxon>
        <taxon>Rhabditidae</taxon>
        <taxon>Peloderinae</taxon>
        <taxon>Caenorhabditis</taxon>
    </lineage>
</organism>
<sequence>MLIKDIKFENRSYDSVDQEMLSTYMKKRGMANLKLEDLNLWTRSFGENYYPVIVTPKNTDRIILTCHGIEYTSVHNENEKITFIGFFWIDEEFRGKDIMIHFSNTLATYSHISMTVHTVLKPIAARCFKMVTGEFNKCFNSYVSIYDKNELHLEEKPVSQITLKKISEVSPNLLTAYDQSIFPFNRADYITEFLKQKNCYSRIALNSSGEIIGYGNIILFESTNLAQIQPLYADNAEIASAIVSEI</sequence>
<dbReference type="PANTHER" id="PTHR21471">
    <property type="entry name" value="GNAT FAMILY ACETYLTRANSFERASE-RELATED"/>
    <property type="match status" value="1"/>
</dbReference>
<reference evidence="2" key="1">
    <citation type="submission" date="2022-11" db="EMBL/GenBank/DDBJ databases">
        <authorList>
            <person name="Kikuchi T."/>
        </authorList>
    </citation>
    <scope>NUCLEOTIDE SEQUENCE</scope>
    <source>
        <strain evidence="2">PS1010</strain>
    </source>
</reference>
<gene>
    <name evidence="2" type="ORF">CAMP_LOCUS4769</name>
</gene>
<dbReference type="Proteomes" id="UP001152747">
    <property type="component" value="Unassembled WGS sequence"/>
</dbReference>
<protein>
    <recommendedName>
        <fullName evidence="1">DUF1248 domain-containing protein</fullName>
    </recommendedName>
</protein>
<dbReference type="Gene3D" id="3.40.630.90">
    <property type="match status" value="1"/>
</dbReference>
<evidence type="ECO:0000313" key="3">
    <source>
        <dbReference type="Proteomes" id="UP001152747"/>
    </source>
</evidence>
<dbReference type="EMBL" id="CANHGI010000002">
    <property type="protein sequence ID" value="CAI5442132.1"/>
    <property type="molecule type" value="Genomic_DNA"/>
</dbReference>
<evidence type="ECO:0000259" key="1">
    <source>
        <dbReference type="Pfam" id="PF06852"/>
    </source>
</evidence>
<keyword evidence="3" id="KW-1185">Reference proteome</keyword>
<dbReference type="PANTHER" id="PTHR21471:SF6">
    <property type="entry name" value="DUF1248 DOMAIN-CONTAINING PROTEIN"/>
    <property type="match status" value="1"/>
</dbReference>